<dbReference type="WBParaSite" id="MBELARI_LOCUS14418">
    <property type="protein sequence ID" value="MBELARI_LOCUS14418"/>
    <property type="gene ID" value="MBELARI_LOCUS14418"/>
</dbReference>
<dbReference type="InterPro" id="IPR039741">
    <property type="entry name" value="UDP-sugar_pyrophosphorylase"/>
</dbReference>
<evidence type="ECO:0000256" key="4">
    <source>
        <dbReference type="ARBA" id="ARBA00022679"/>
    </source>
</evidence>
<evidence type="ECO:0000256" key="1">
    <source>
        <dbReference type="ARBA" id="ARBA00005208"/>
    </source>
</evidence>
<evidence type="ECO:0000256" key="5">
    <source>
        <dbReference type="ARBA" id="ARBA00022695"/>
    </source>
</evidence>
<accession>A0AAF3EK68</accession>
<dbReference type="InterPro" id="IPR002618">
    <property type="entry name" value="UDPGP_fam"/>
</dbReference>
<dbReference type="Gene3D" id="3.90.550.10">
    <property type="entry name" value="Spore Coat Polysaccharide Biosynthesis Protein SpsA, Chain A"/>
    <property type="match status" value="1"/>
</dbReference>
<evidence type="ECO:0000256" key="2">
    <source>
        <dbReference type="ARBA" id="ARBA00010401"/>
    </source>
</evidence>
<dbReference type="Proteomes" id="UP000887575">
    <property type="component" value="Unassembled WGS sequence"/>
</dbReference>
<dbReference type="SUPFAM" id="SSF53448">
    <property type="entry name" value="Nucleotide-diphospho-sugar transferases"/>
    <property type="match status" value="1"/>
</dbReference>
<protein>
    <recommendedName>
        <fullName evidence="3">UDP-N-acetylglucosamine diphosphorylase</fullName>
        <ecNumber evidence="3">2.7.7.23</ecNumber>
    </recommendedName>
</protein>
<comment type="similarity">
    <text evidence="2">Belongs to the UDPGP type 1 family.</text>
</comment>
<keyword evidence="7" id="KW-1185">Reference proteome</keyword>
<evidence type="ECO:0000256" key="3">
    <source>
        <dbReference type="ARBA" id="ARBA00012457"/>
    </source>
</evidence>
<keyword evidence="5" id="KW-0548">Nucleotidyltransferase</keyword>
<keyword evidence="4" id="KW-0808">Transferase</keyword>
<dbReference type="InterPro" id="IPR029044">
    <property type="entry name" value="Nucleotide-diphossugar_trans"/>
</dbReference>
<reference evidence="8" key="1">
    <citation type="submission" date="2024-02" db="UniProtKB">
        <authorList>
            <consortium name="WormBaseParasite"/>
        </authorList>
    </citation>
    <scope>IDENTIFICATION</scope>
</reference>
<evidence type="ECO:0000313" key="7">
    <source>
        <dbReference type="Proteomes" id="UP000887575"/>
    </source>
</evidence>
<name>A0AAF3EK68_9BILA</name>
<comment type="pathway">
    <text evidence="1">Nucleotide-sugar biosynthesis; UDP-N-acetyl-alpha-D-glucosamine biosynthesis; UDP-N-acetyl-alpha-D-glucosamine from N-acetyl-alpha-D-glucosamine 1-phosphate: step 1/1.</text>
</comment>
<dbReference type="EC" id="2.7.7.23" evidence="3"/>
<evidence type="ECO:0000313" key="8">
    <source>
        <dbReference type="WBParaSite" id="MBELARI_LOCUS14418"/>
    </source>
</evidence>
<comment type="catalytic activity">
    <reaction evidence="6">
        <text>N-acetyl-alpha-D-glucosamine 1-phosphate + UTP + H(+) = UDP-N-acetyl-alpha-D-glucosamine + diphosphate</text>
        <dbReference type="Rhea" id="RHEA:13509"/>
        <dbReference type="ChEBI" id="CHEBI:15378"/>
        <dbReference type="ChEBI" id="CHEBI:33019"/>
        <dbReference type="ChEBI" id="CHEBI:46398"/>
        <dbReference type="ChEBI" id="CHEBI:57705"/>
        <dbReference type="ChEBI" id="CHEBI:57776"/>
        <dbReference type="EC" id="2.7.7.23"/>
    </reaction>
</comment>
<sequence length="471" mass="52426">MSTREALADCLGSQKHLLQFWDELDEEQKTNLTVQLEEIDVDECKKAFIDSKSIHVPDFANVRPVPSSRYVVSSKLSTEEFDRLFQVGLEAISRNELCVLVLAGGQASRLGSLQPKGILPLGLPVENGVSVVKGDSLLALQASKISRLQGMAAKAFPGSSGKIHWAVMTSRGTHEATVEHLKTIVPLNGLSINDVTVFSQSNLPTFDFSGDLFLAKKDELSTAPNGHGGVHSALAKYLPKLRAHGVKYIQTHNVDNVLCRVGDPAMLGMMLEKKADCASKTLEKQPGDLVGSVIMENGRPRVIEYSELGDLEAQRDDDGKLLYRAGSINIHFFELNFLERVYSSSFQLPYHRAVKRVDCVNEHGVTHRSLQPNAIKLEQFIFDIFPISNNFYCWEVIREDEFSPWKNEESVGIDCLSTCIRALADQSRRWLEQVGAECPHGKQVFLVSSRSYCGEDLEEYCDKHITDTVIQ</sequence>
<evidence type="ECO:0000256" key="6">
    <source>
        <dbReference type="ARBA" id="ARBA00048493"/>
    </source>
</evidence>
<organism evidence="7 8">
    <name type="scientific">Mesorhabditis belari</name>
    <dbReference type="NCBI Taxonomy" id="2138241"/>
    <lineage>
        <taxon>Eukaryota</taxon>
        <taxon>Metazoa</taxon>
        <taxon>Ecdysozoa</taxon>
        <taxon>Nematoda</taxon>
        <taxon>Chromadorea</taxon>
        <taxon>Rhabditida</taxon>
        <taxon>Rhabditina</taxon>
        <taxon>Rhabditomorpha</taxon>
        <taxon>Rhabditoidea</taxon>
        <taxon>Rhabditidae</taxon>
        <taxon>Mesorhabditinae</taxon>
        <taxon>Mesorhabditis</taxon>
    </lineage>
</organism>
<dbReference type="GO" id="GO:0003977">
    <property type="term" value="F:UDP-N-acetylglucosamine diphosphorylase activity"/>
    <property type="evidence" value="ECO:0007669"/>
    <property type="project" value="UniProtKB-EC"/>
</dbReference>
<dbReference type="PANTHER" id="PTHR11952:SF2">
    <property type="entry name" value="LD24639P"/>
    <property type="match status" value="1"/>
</dbReference>
<dbReference type="Pfam" id="PF01704">
    <property type="entry name" value="UDPGP"/>
    <property type="match status" value="1"/>
</dbReference>
<dbReference type="AlphaFoldDB" id="A0AAF3EK68"/>
<proteinExistence type="inferred from homology"/>
<dbReference type="PANTHER" id="PTHR11952">
    <property type="entry name" value="UDP- GLUCOSE PYROPHOSPHORYLASE"/>
    <property type="match status" value="1"/>
</dbReference>